<dbReference type="Pfam" id="PF02515">
    <property type="entry name" value="CoA_transf_3"/>
    <property type="match status" value="1"/>
</dbReference>
<dbReference type="RefSeq" id="WP_340330707.1">
    <property type="nucleotide sequence ID" value="NZ_JAZHOF010000006.1"/>
</dbReference>
<keyword evidence="3" id="KW-1185">Reference proteome</keyword>
<name>A0AAW9RVU0_9HYPH</name>
<dbReference type="Proteomes" id="UP001378188">
    <property type="component" value="Unassembled WGS sequence"/>
</dbReference>
<dbReference type="Gene3D" id="3.40.50.10540">
    <property type="entry name" value="Crotonobetainyl-coa:carnitine coa-transferase, domain 1"/>
    <property type="match status" value="1"/>
</dbReference>
<reference evidence="2 3" key="1">
    <citation type="submission" date="2024-02" db="EMBL/GenBank/DDBJ databases">
        <title>Genome analysis and characterization of Microbaculum marinisediminis sp. nov., isolated from marine sediment.</title>
        <authorList>
            <person name="Du Z.-J."/>
            <person name="Ye Y.-Q."/>
            <person name="Zhang Z.-R."/>
            <person name="Yuan S.-M."/>
            <person name="Zhang X.-Y."/>
        </authorList>
    </citation>
    <scope>NUCLEOTIDE SEQUENCE [LARGE SCALE GENOMIC DNA]</scope>
    <source>
        <strain evidence="2 3">SDUM1044001</strain>
    </source>
</reference>
<accession>A0AAW9RVU0</accession>
<dbReference type="PANTHER" id="PTHR48207:SF4">
    <property type="entry name" value="BLL6097 PROTEIN"/>
    <property type="match status" value="1"/>
</dbReference>
<evidence type="ECO:0000256" key="1">
    <source>
        <dbReference type="ARBA" id="ARBA00022679"/>
    </source>
</evidence>
<dbReference type="Gene3D" id="3.30.1540.10">
    <property type="entry name" value="formyl-coa transferase, domain 3"/>
    <property type="match status" value="1"/>
</dbReference>
<organism evidence="2 3">
    <name type="scientific">Microbaculum marinum</name>
    <dbReference type="NCBI Taxonomy" id="1764581"/>
    <lineage>
        <taxon>Bacteria</taxon>
        <taxon>Pseudomonadati</taxon>
        <taxon>Pseudomonadota</taxon>
        <taxon>Alphaproteobacteria</taxon>
        <taxon>Hyphomicrobiales</taxon>
        <taxon>Tepidamorphaceae</taxon>
        <taxon>Microbaculum</taxon>
    </lineage>
</organism>
<dbReference type="PANTHER" id="PTHR48207">
    <property type="entry name" value="SUCCINATE--HYDROXYMETHYLGLUTARATE COA-TRANSFERASE"/>
    <property type="match status" value="1"/>
</dbReference>
<dbReference type="InterPro" id="IPR044855">
    <property type="entry name" value="CoA-Trfase_III_dom3_sf"/>
</dbReference>
<sequence length="401" mass="43707">MSHVLDGIRVLDFSRVFAAPDSTQVFGDLGADVIKIETPDRGDSCRYLGVTREELEAIGPPSPSFRAFNRNKRSIALDLGAEAGRRVARRLVADADILVNNFRPGTMERWGLGYDELKEAHPRLIYCDFTAYGSEGPLSHIGANDLALQAHSGLMSITGEEGGGPVRAGAAIIDLHASLAIVSGVLAALYHREKTGRGQRVETSLLQSSAHFLSYFYQDYWLTGNLHERMGTANHLSVPNQAFPTSDGYVVIIAPSDEMWKRCAQALDAEKLDVERFSTSSERLRLRKEVIAAMSQVTMRFTKHELHEKLSAARVNVSIVQDIGEAADHPQLRAIGGVFDFETGGAPHRYIATPFRLSETPGTMRSPPPGLGEQTDEILRGAGYSAAEIDALRADGAFGET</sequence>
<comment type="caution">
    <text evidence="2">The sequence shown here is derived from an EMBL/GenBank/DDBJ whole genome shotgun (WGS) entry which is preliminary data.</text>
</comment>
<proteinExistence type="predicted"/>
<evidence type="ECO:0000313" key="2">
    <source>
        <dbReference type="EMBL" id="MEJ8573015.1"/>
    </source>
</evidence>
<gene>
    <name evidence="2" type="ORF">V3328_16105</name>
</gene>
<dbReference type="GO" id="GO:0008410">
    <property type="term" value="F:CoA-transferase activity"/>
    <property type="evidence" value="ECO:0007669"/>
    <property type="project" value="TreeGrafter"/>
</dbReference>
<keyword evidence="1 2" id="KW-0808">Transferase</keyword>
<evidence type="ECO:0000313" key="3">
    <source>
        <dbReference type="Proteomes" id="UP001378188"/>
    </source>
</evidence>
<dbReference type="SUPFAM" id="SSF89796">
    <property type="entry name" value="CoA-transferase family III (CaiB/BaiF)"/>
    <property type="match status" value="1"/>
</dbReference>
<dbReference type="EC" id="2.8.3.-" evidence="2"/>
<protein>
    <submittedName>
        <fullName evidence="2">CoA transferase</fullName>
        <ecNumber evidence="2">2.8.3.-</ecNumber>
    </submittedName>
</protein>
<dbReference type="EMBL" id="JAZHOF010000006">
    <property type="protein sequence ID" value="MEJ8573015.1"/>
    <property type="molecule type" value="Genomic_DNA"/>
</dbReference>
<dbReference type="AlphaFoldDB" id="A0AAW9RVU0"/>
<dbReference type="InterPro" id="IPR003673">
    <property type="entry name" value="CoA-Trfase_fam_III"/>
</dbReference>
<dbReference type="InterPro" id="IPR023606">
    <property type="entry name" value="CoA-Trfase_III_dom_1_sf"/>
</dbReference>
<dbReference type="InterPro" id="IPR050483">
    <property type="entry name" value="CoA-transferase_III_domain"/>
</dbReference>